<protein>
    <submittedName>
        <fullName evidence="9">DLA class II histocompatibility antigen, DR-1 beta chain</fullName>
    </submittedName>
</protein>
<dbReference type="OrthoDB" id="9940220at2759"/>
<evidence type="ECO:0000313" key="10">
    <source>
        <dbReference type="Proteomes" id="UP000298787"/>
    </source>
</evidence>
<dbReference type="GO" id="GO:0006955">
    <property type="term" value="P:immune response"/>
    <property type="evidence" value="ECO:0007669"/>
    <property type="project" value="InterPro"/>
</dbReference>
<keyword evidence="3 6" id="KW-1133">Transmembrane helix</keyword>
<dbReference type="GO" id="GO:0019882">
    <property type="term" value="P:antigen processing and presentation"/>
    <property type="evidence" value="ECO:0007669"/>
    <property type="project" value="InterPro"/>
</dbReference>
<dbReference type="Gene3D" id="2.60.40.10">
    <property type="entry name" value="Immunoglobulins"/>
    <property type="match status" value="1"/>
</dbReference>
<dbReference type="SMART" id="SM00921">
    <property type="entry name" value="MHC_II_beta"/>
    <property type="match status" value="1"/>
</dbReference>
<accession>A0A4U5V366</accession>
<feature type="chain" id="PRO_5020870219" evidence="7">
    <location>
        <begin position="22"/>
        <end position="248"/>
    </location>
</feature>
<evidence type="ECO:0000256" key="4">
    <source>
        <dbReference type="ARBA" id="ARBA00023157"/>
    </source>
</evidence>
<comment type="subcellular location">
    <subcellularLocation>
        <location evidence="1">Membrane</location>
        <topology evidence="1">Single-pass type I membrane protein</topology>
    </subcellularLocation>
</comment>
<name>A0A4U5V366_COLLU</name>
<keyword evidence="5" id="KW-0325">Glycoprotein</keyword>
<dbReference type="PANTHER" id="PTHR19944">
    <property type="entry name" value="MHC CLASS II-RELATED"/>
    <property type="match status" value="1"/>
</dbReference>
<evidence type="ECO:0000313" key="9">
    <source>
        <dbReference type="EMBL" id="TKS82039.1"/>
    </source>
</evidence>
<dbReference type="EMBL" id="CM014091">
    <property type="protein sequence ID" value="TKS82039.1"/>
    <property type="molecule type" value="Genomic_DNA"/>
</dbReference>
<dbReference type="SUPFAM" id="SSF48726">
    <property type="entry name" value="Immunoglobulin"/>
    <property type="match status" value="1"/>
</dbReference>
<evidence type="ECO:0000256" key="2">
    <source>
        <dbReference type="ARBA" id="ARBA00022692"/>
    </source>
</evidence>
<dbReference type="InterPro" id="IPR000353">
    <property type="entry name" value="MHC_II_b_N"/>
</dbReference>
<dbReference type="InterPro" id="IPR011162">
    <property type="entry name" value="MHC_I/II-like_Ag-recog"/>
</dbReference>
<evidence type="ECO:0000256" key="6">
    <source>
        <dbReference type="SAM" id="Phobius"/>
    </source>
</evidence>
<dbReference type="GO" id="GO:0042613">
    <property type="term" value="C:MHC class II protein complex"/>
    <property type="evidence" value="ECO:0007669"/>
    <property type="project" value="InterPro"/>
</dbReference>
<dbReference type="PROSITE" id="PS50835">
    <property type="entry name" value="IG_LIKE"/>
    <property type="match status" value="1"/>
</dbReference>
<feature type="domain" description="Ig-like" evidence="8">
    <location>
        <begin position="109"/>
        <end position="204"/>
    </location>
</feature>
<dbReference type="InterPro" id="IPR050160">
    <property type="entry name" value="MHC/Immunoglobulin"/>
</dbReference>
<dbReference type="InterPro" id="IPR014745">
    <property type="entry name" value="MHC_II_a/b_N"/>
</dbReference>
<dbReference type="SMART" id="SM00407">
    <property type="entry name" value="IGc1"/>
    <property type="match status" value="1"/>
</dbReference>
<dbReference type="Pfam" id="PF00969">
    <property type="entry name" value="MHC_II_beta"/>
    <property type="match status" value="1"/>
</dbReference>
<dbReference type="InterPro" id="IPR003597">
    <property type="entry name" value="Ig_C1-set"/>
</dbReference>
<reference evidence="9 10" key="1">
    <citation type="submission" date="2019-01" db="EMBL/GenBank/DDBJ databases">
        <title>Genome Assembly of Collichthys lucidus.</title>
        <authorList>
            <person name="Cai M."/>
            <person name="Xiao S."/>
        </authorList>
    </citation>
    <scope>NUCLEOTIDE SEQUENCE [LARGE SCALE GENOMIC DNA]</scope>
    <source>
        <strain evidence="9">JT15FE1705JMU</strain>
        <tissue evidence="9">Muscle</tissue>
    </source>
</reference>
<dbReference type="Gene3D" id="3.10.320.10">
    <property type="entry name" value="Class II Histocompatibility Antigen, M Beta Chain, Chain B, domain 1"/>
    <property type="match status" value="1"/>
</dbReference>
<evidence type="ECO:0000259" key="8">
    <source>
        <dbReference type="PROSITE" id="PS50835"/>
    </source>
</evidence>
<dbReference type="InterPro" id="IPR007110">
    <property type="entry name" value="Ig-like_dom"/>
</dbReference>
<organism evidence="9 10">
    <name type="scientific">Collichthys lucidus</name>
    <name type="common">Big head croaker</name>
    <name type="synonym">Sciaena lucida</name>
    <dbReference type="NCBI Taxonomy" id="240159"/>
    <lineage>
        <taxon>Eukaryota</taxon>
        <taxon>Metazoa</taxon>
        <taxon>Chordata</taxon>
        <taxon>Craniata</taxon>
        <taxon>Vertebrata</taxon>
        <taxon>Euteleostomi</taxon>
        <taxon>Actinopterygii</taxon>
        <taxon>Neopterygii</taxon>
        <taxon>Teleostei</taxon>
        <taxon>Neoteleostei</taxon>
        <taxon>Acanthomorphata</taxon>
        <taxon>Eupercaria</taxon>
        <taxon>Sciaenidae</taxon>
        <taxon>Collichthys</taxon>
    </lineage>
</organism>
<evidence type="ECO:0000256" key="1">
    <source>
        <dbReference type="ARBA" id="ARBA00004479"/>
    </source>
</evidence>
<feature type="signal peptide" evidence="7">
    <location>
        <begin position="1"/>
        <end position="21"/>
    </location>
</feature>
<keyword evidence="4" id="KW-1015">Disulfide bond</keyword>
<sequence>MWIYRLFPPLCLLLLFAKTDAIFGHGLLRCLFTSLEDLVYLEQVYINKELLLEFNSTSGRYTGYTEQTIQIADGLNQNSTFLREAKKNEEKCRTHMKWILEDLSGTVEPYVRMRSVEAVSSTHPGMLVCSAYSFYPKLIRVTWLRDGQEATSDVTSTEELPDGNWLYQIHSYLEFTPRPGEKISCMVEHASLKHPEIYDWEAVTDESERNKMAVGAAGLMLGLVFFLTGLIYFRYKKNPTGRVLVPQS</sequence>
<dbReference type="PANTHER" id="PTHR19944:SF99">
    <property type="entry name" value="HLA CLASS II HISTOCOMPATIBILITY ANTIGEN, DRB1 BETA CHAIN"/>
    <property type="match status" value="1"/>
</dbReference>
<keyword evidence="10" id="KW-1185">Reference proteome</keyword>
<dbReference type="STRING" id="240159.A0A4U5V366"/>
<keyword evidence="6" id="KW-0472">Membrane</keyword>
<dbReference type="InterPro" id="IPR013783">
    <property type="entry name" value="Ig-like_fold"/>
</dbReference>
<evidence type="ECO:0000256" key="7">
    <source>
        <dbReference type="SAM" id="SignalP"/>
    </source>
</evidence>
<dbReference type="InterPro" id="IPR036179">
    <property type="entry name" value="Ig-like_dom_sf"/>
</dbReference>
<dbReference type="SUPFAM" id="SSF54452">
    <property type="entry name" value="MHC antigen-recognition domain"/>
    <property type="match status" value="1"/>
</dbReference>
<dbReference type="Pfam" id="PF07654">
    <property type="entry name" value="C1-set"/>
    <property type="match status" value="1"/>
</dbReference>
<keyword evidence="2 6" id="KW-0812">Transmembrane</keyword>
<feature type="transmembrane region" description="Helical" evidence="6">
    <location>
        <begin position="212"/>
        <end position="233"/>
    </location>
</feature>
<gene>
    <name evidence="9" type="ORF">D9C73_016148</name>
</gene>
<evidence type="ECO:0000256" key="5">
    <source>
        <dbReference type="ARBA" id="ARBA00023180"/>
    </source>
</evidence>
<proteinExistence type="predicted"/>
<evidence type="ECO:0000256" key="3">
    <source>
        <dbReference type="ARBA" id="ARBA00022989"/>
    </source>
</evidence>
<dbReference type="Proteomes" id="UP000298787">
    <property type="component" value="Chromosome 14"/>
</dbReference>
<dbReference type="AlphaFoldDB" id="A0A4U5V366"/>
<keyword evidence="7" id="KW-0732">Signal</keyword>